<keyword evidence="3" id="KW-0067">ATP-binding</keyword>
<dbReference type="SUPFAM" id="SSF52540">
    <property type="entry name" value="P-loop containing nucleoside triphosphate hydrolases"/>
    <property type="match status" value="1"/>
</dbReference>
<sequence>MRDVAAELKALRLGGMAAAWAELTTQAGDTGRDSGDVGVQTSRWLIEHLLQAEHAHRAFASVRHQMKAARFPLHRDLAGFDFEACRVDQKLVRQLSTLAFTEAAQNVVLIGGPGTGKTHLATAMGVAGIATQGKRVRFFSTVDLVNELEREKREGKAGRLALALSRLDLVILDELGYLPFSQAGGALLFHLLSKLYEHTSVVITTNLSFSEWAAVFGDAKMTTALLDRLTHHCHIVETGNESYRFKHSSMAAKTRIKARESARKGTAGTLLTAALDEPF</sequence>
<dbReference type="SMART" id="SM00382">
    <property type="entry name" value="AAA"/>
    <property type="match status" value="1"/>
</dbReference>
<dbReference type="EMBL" id="JBHTCA010000066">
    <property type="protein sequence ID" value="MFC7411870.1"/>
    <property type="molecule type" value="Genomic_DNA"/>
</dbReference>
<dbReference type="CDD" id="cd00009">
    <property type="entry name" value="AAA"/>
    <property type="match status" value="1"/>
</dbReference>
<proteinExistence type="inferred from homology"/>
<dbReference type="PIRSF" id="PIRSF003073">
    <property type="entry name" value="DNAC_TnpB_IstB"/>
    <property type="match status" value="1"/>
</dbReference>
<protein>
    <submittedName>
        <fullName evidence="5">IS21-like element helper ATPase IstB</fullName>
    </submittedName>
</protein>
<organism evidence="5 6">
    <name type="scientific">Hydrogenophaga atypica</name>
    <dbReference type="NCBI Taxonomy" id="249409"/>
    <lineage>
        <taxon>Bacteria</taxon>
        <taxon>Pseudomonadati</taxon>
        <taxon>Pseudomonadota</taxon>
        <taxon>Betaproteobacteria</taxon>
        <taxon>Burkholderiales</taxon>
        <taxon>Comamonadaceae</taxon>
        <taxon>Hydrogenophaga</taxon>
    </lineage>
</organism>
<evidence type="ECO:0000256" key="3">
    <source>
        <dbReference type="ARBA" id="ARBA00022840"/>
    </source>
</evidence>
<dbReference type="PANTHER" id="PTHR30050">
    <property type="entry name" value="CHROMOSOMAL REPLICATION INITIATOR PROTEIN DNAA"/>
    <property type="match status" value="1"/>
</dbReference>
<dbReference type="Proteomes" id="UP001596501">
    <property type="component" value="Unassembled WGS sequence"/>
</dbReference>
<keyword evidence="6" id="KW-1185">Reference proteome</keyword>
<reference evidence="6" key="1">
    <citation type="journal article" date="2019" name="Int. J. Syst. Evol. Microbiol.">
        <title>The Global Catalogue of Microorganisms (GCM) 10K type strain sequencing project: providing services to taxonomists for standard genome sequencing and annotation.</title>
        <authorList>
            <consortium name="The Broad Institute Genomics Platform"/>
            <consortium name="The Broad Institute Genome Sequencing Center for Infectious Disease"/>
            <person name="Wu L."/>
            <person name="Ma J."/>
        </authorList>
    </citation>
    <scope>NUCLEOTIDE SEQUENCE [LARGE SCALE GENOMIC DNA]</scope>
    <source>
        <strain evidence="6">CGMCC 1.12371</strain>
    </source>
</reference>
<dbReference type="InterPro" id="IPR047661">
    <property type="entry name" value="IstB"/>
</dbReference>
<evidence type="ECO:0000313" key="5">
    <source>
        <dbReference type="EMBL" id="MFC7411870.1"/>
    </source>
</evidence>
<dbReference type="RefSeq" id="WP_382228872.1">
    <property type="nucleotide sequence ID" value="NZ_JBHTCA010000066.1"/>
</dbReference>
<keyword evidence="2" id="KW-0547">Nucleotide-binding</keyword>
<evidence type="ECO:0000256" key="2">
    <source>
        <dbReference type="ARBA" id="ARBA00022741"/>
    </source>
</evidence>
<comment type="caution">
    <text evidence="5">The sequence shown here is derived from an EMBL/GenBank/DDBJ whole genome shotgun (WGS) entry which is preliminary data.</text>
</comment>
<evidence type="ECO:0000313" key="6">
    <source>
        <dbReference type="Proteomes" id="UP001596501"/>
    </source>
</evidence>
<evidence type="ECO:0000259" key="4">
    <source>
        <dbReference type="SMART" id="SM00382"/>
    </source>
</evidence>
<gene>
    <name evidence="5" type="primary">istB</name>
    <name evidence="5" type="ORF">ACFQPB_23750</name>
</gene>
<dbReference type="Gene3D" id="3.40.50.300">
    <property type="entry name" value="P-loop containing nucleotide triphosphate hydrolases"/>
    <property type="match status" value="1"/>
</dbReference>
<accession>A0ABW2QWI4</accession>
<evidence type="ECO:0000256" key="1">
    <source>
        <dbReference type="ARBA" id="ARBA00008059"/>
    </source>
</evidence>
<feature type="domain" description="AAA+ ATPase" evidence="4">
    <location>
        <begin position="103"/>
        <end position="240"/>
    </location>
</feature>
<dbReference type="NCBIfam" id="NF038214">
    <property type="entry name" value="IS21_help_AAA"/>
    <property type="match status" value="1"/>
</dbReference>
<dbReference type="InterPro" id="IPR027417">
    <property type="entry name" value="P-loop_NTPase"/>
</dbReference>
<comment type="similarity">
    <text evidence="1">Belongs to the IS21/IS1162 putative ATP-binding protein family.</text>
</comment>
<dbReference type="InterPro" id="IPR002611">
    <property type="entry name" value="IstB_ATP-bd"/>
</dbReference>
<dbReference type="Pfam" id="PF01695">
    <property type="entry name" value="IstB_IS21"/>
    <property type="match status" value="1"/>
</dbReference>
<dbReference type="PANTHER" id="PTHR30050:SF4">
    <property type="entry name" value="ATP-BINDING PROTEIN RV3427C IN INSERTION SEQUENCE-RELATED"/>
    <property type="match status" value="1"/>
</dbReference>
<dbReference type="InterPro" id="IPR028350">
    <property type="entry name" value="DNAC/IstB-like"/>
</dbReference>
<name>A0ABW2QWI4_9BURK</name>
<dbReference type="InterPro" id="IPR003593">
    <property type="entry name" value="AAA+_ATPase"/>
</dbReference>